<dbReference type="GeneID" id="98144405"/>
<comment type="caution">
    <text evidence="1">The sequence shown here is derived from an EMBL/GenBank/DDBJ whole genome shotgun (WGS) entry which is preliminary data.</text>
</comment>
<evidence type="ECO:0000313" key="2">
    <source>
        <dbReference type="Proteomes" id="UP001610432"/>
    </source>
</evidence>
<evidence type="ECO:0008006" key="3">
    <source>
        <dbReference type="Google" id="ProtNLM"/>
    </source>
</evidence>
<dbReference type="RefSeq" id="XP_070885427.1">
    <property type="nucleotide sequence ID" value="XM_071029333.1"/>
</dbReference>
<keyword evidence="2" id="KW-1185">Reference proteome</keyword>
<dbReference type="EMBL" id="JBFXLQ010000025">
    <property type="protein sequence ID" value="KAL2866448.1"/>
    <property type="molecule type" value="Genomic_DNA"/>
</dbReference>
<gene>
    <name evidence="1" type="ORF">BJX67DRAFT_355848</name>
</gene>
<reference evidence="1 2" key="1">
    <citation type="submission" date="2024-07" db="EMBL/GenBank/DDBJ databases">
        <title>Section-level genome sequencing and comparative genomics of Aspergillus sections Usti and Cavernicolus.</title>
        <authorList>
            <consortium name="Lawrence Berkeley National Laboratory"/>
            <person name="Nybo J.L."/>
            <person name="Vesth T.C."/>
            <person name="Theobald S."/>
            <person name="Frisvad J.C."/>
            <person name="Larsen T.O."/>
            <person name="Kjaerboelling I."/>
            <person name="Rothschild-Mancinelli K."/>
            <person name="Lyhne E.K."/>
            <person name="Kogle M.E."/>
            <person name="Barry K."/>
            <person name="Clum A."/>
            <person name="Na H."/>
            <person name="Ledsgaard L."/>
            <person name="Lin J."/>
            <person name="Lipzen A."/>
            <person name="Kuo A."/>
            <person name="Riley R."/>
            <person name="Mondo S."/>
            <person name="Labutti K."/>
            <person name="Haridas S."/>
            <person name="Pangalinan J."/>
            <person name="Salamov A.A."/>
            <person name="Simmons B.A."/>
            <person name="Magnuson J.K."/>
            <person name="Chen J."/>
            <person name="Drula E."/>
            <person name="Henrissat B."/>
            <person name="Wiebenga A."/>
            <person name="Lubbers R.J."/>
            <person name="Gomes A.C."/>
            <person name="Macurrencykelacurrency M.R."/>
            <person name="Stajich J."/>
            <person name="Grigoriev I.V."/>
            <person name="Mortensen U.H."/>
            <person name="De Vries R.P."/>
            <person name="Baker S.E."/>
            <person name="Andersen M.R."/>
        </authorList>
    </citation>
    <scope>NUCLEOTIDE SEQUENCE [LARGE SCALE GENOMIC DNA]</scope>
    <source>
        <strain evidence="1 2">CBS 449.75</strain>
    </source>
</reference>
<name>A0ABR4LPJ6_9EURO</name>
<accession>A0ABR4LPJ6</accession>
<sequence length="97" mass="10899">MGKWRAMWVGAARRAQAAPTQKRSGLLGLRPAAVPGRLLSDTHHFFLVIIEHYSSRTTRNRDCFPTLTRDGFHGRVLWLTHTSMVLVQGVQIPTTSC</sequence>
<organism evidence="1 2">
    <name type="scientific">Aspergillus lucknowensis</name>
    <dbReference type="NCBI Taxonomy" id="176173"/>
    <lineage>
        <taxon>Eukaryota</taxon>
        <taxon>Fungi</taxon>
        <taxon>Dikarya</taxon>
        <taxon>Ascomycota</taxon>
        <taxon>Pezizomycotina</taxon>
        <taxon>Eurotiomycetes</taxon>
        <taxon>Eurotiomycetidae</taxon>
        <taxon>Eurotiales</taxon>
        <taxon>Aspergillaceae</taxon>
        <taxon>Aspergillus</taxon>
        <taxon>Aspergillus subgen. Nidulantes</taxon>
    </lineage>
</organism>
<protein>
    <recommendedName>
        <fullName evidence="3">Secreted protein</fullName>
    </recommendedName>
</protein>
<dbReference type="Proteomes" id="UP001610432">
    <property type="component" value="Unassembled WGS sequence"/>
</dbReference>
<evidence type="ECO:0000313" key="1">
    <source>
        <dbReference type="EMBL" id="KAL2866448.1"/>
    </source>
</evidence>
<proteinExistence type="predicted"/>